<evidence type="ECO:0000256" key="3">
    <source>
        <dbReference type="ARBA" id="ARBA00022833"/>
    </source>
</evidence>
<organism evidence="6 7">
    <name type="scientific">Dendrobium nobile</name>
    <name type="common">Orchid</name>
    <dbReference type="NCBI Taxonomy" id="94219"/>
    <lineage>
        <taxon>Eukaryota</taxon>
        <taxon>Viridiplantae</taxon>
        <taxon>Streptophyta</taxon>
        <taxon>Embryophyta</taxon>
        <taxon>Tracheophyta</taxon>
        <taxon>Spermatophyta</taxon>
        <taxon>Magnoliopsida</taxon>
        <taxon>Liliopsida</taxon>
        <taxon>Asparagales</taxon>
        <taxon>Orchidaceae</taxon>
        <taxon>Epidendroideae</taxon>
        <taxon>Malaxideae</taxon>
        <taxon>Dendrobiinae</taxon>
        <taxon>Dendrobium</taxon>
    </lineage>
</organism>
<dbReference type="InterPro" id="IPR013083">
    <property type="entry name" value="Znf_RING/FYVE/PHD"/>
</dbReference>
<dbReference type="Pfam" id="PF13923">
    <property type="entry name" value="zf-C3HC4_2"/>
    <property type="match status" value="1"/>
</dbReference>
<dbReference type="InterPro" id="IPR017907">
    <property type="entry name" value="Znf_RING_CS"/>
</dbReference>
<dbReference type="GO" id="GO:0033768">
    <property type="term" value="C:SUMO-targeted ubiquitin ligase complex"/>
    <property type="evidence" value="ECO:0007669"/>
    <property type="project" value="TreeGrafter"/>
</dbReference>
<dbReference type="AlphaFoldDB" id="A0A8T3BDL5"/>
<dbReference type="Proteomes" id="UP000829196">
    <property type="component" value="Unassembled WGS sequence"/>
</dbReference>
<keyword evidence="3" id="KW-0862">Zinc</keyword>
<dbReference type="SMART" id="SM00184">
    <property type="entry name" value="RING"/>
    <property type="match status" value="1"/>
</dbReference>
<dbReference type="GO" id="GO:0061630">
    <property type="term" value="F:ubiquitin protein ligase activity"/>
    <property type="evidence" value="ECO:0007669"/>
    <property type="project" value="InterPro"/>
</dbReference>
<name>A0A8T3BDL5_DENNO</name>
<dbReference type="PROSITE" id="PS00518">
    <property type="entry name" value="ZF_RING_1"/>
    <property type="match status" value="1"/>
</dbReference>
<keyword evidence="7" id="KW-1185">Reference proteome</keyword>
<dbReference type="GO" id="GO:0140082">
    <property type="term" value="F:SUMO-ubiquitin ligase activity"/>
    <property type="evidence" value="ECO:0007669"/>
    <property type="project" value="TreeGrafter"/>
</dbReference>
<evidence type="ECO:0000313" key="7">
    <source>
        <dbReference type="Proteomes" id="UP000829196"/>
    </source>
</evidence>
<dbReference type="PROSITE" id="PS50089">
    <property type="entry name" value="ZF_RING_2"/>
    <property type="match status" value="1"/>
</dbReference>
<gene>
    <name evidence="6" type="ORF">KFK09_011118</name>
</gene>
<dbReference type="Gene3D" id="3.30.40.10">
    <property type="entry name" value="Zinc/RING finger domain, C3HC4 (zinc finger)"/>
    <property type="match status" value="1"/>
</dbReference>
<accession>A0A8T3BDL5</accession>
<dbReference type="SUPFAM" id="SSF57850">
    <property type="entry name" value="RING/U-box"/>
    <property type="match status" value="1"/>
</dbReference>
<feature type="domain" description="RING-type" evidence="5">
    <location>
        <begin position="161"/>
        <end position="199"/>
    </location>
</feature>
<keyword evidence="1" id="KW-0479">Metal-binding</keyword>
<dbReference type="InterPro" id="IPR001841">
    <property type="entry name" value="Znf_RING"/>
</dbReference>
<evidence type="ECO:0000256" key="2">
    <source>
        <dbReference type="ARBA" id="ARBA00022771"/>
    </source>
</evidence>
<evidence type="ECO:0000256" key="1">
    <source>
        <dbReference type="ARBA" id="ARBA00022723"/>
    </source>
</evidence>
<reference evidence="6" key="1">
    <citation type="journal article" date="2022" name="Front. Genet.">
        <title>Chromosome-Scale Assembly of the Dendrobium nobile Genome Provides Insights Into the Molecular Mechanism of the Biosynthesis of the Medicinal Active Ingredient of Dendrobium.</title>
        <authorList>
            <person name="Xu Q."/>
            <person name="Niu S.-C."/>
            <person name="Li K.-L."/>
            <person name="Zheng P.-J."/>
            <person name="Zhang X.-J."/>
            <person name="Jia Y."/>
            <person name="Liu Y."/>
            <person name="Niu Y.-X."/>
            <person name="Yu L.-H."/>
            <person name="Chen D.-F."/>
            <person name="Zhang G.-Q."/>
        </authorList>
    </citation>
    <scope>NUCLEOTIDE SEQUENCE</scope>
    <source>
        <tissue evidence="6">Leaf</tissue>
    </source>
</reference>
<dbReference type="GO" id="GO:0008270">
    <property type="term" value="F:zinc ion binding"/>
    <property type="evidence" value="ECO:0007669"/>
    <property type="project" value="UniProtKB-KW"/>
</dbReference>
<evidence type="ECO:0000313" key="6">
    <source>
        <dbReference type="EMBL" id="KAI0510514.1"/>
    </source>
</evidence>
<protein>
    <recommendedName>
        <fullName evidence="5">RING-type domain-containing protein</fullName>
    </recommendedName>
</protein>
<comment type="caution">
    <text evidence="6">The sequence shown here is derived from an EMBL/GenBank/DDBJ whole genome shotgun (WGS) entry which is preliminary data.</text>
</comment>
<dbReference type="EMBL" id="JAGYWB010000009">
    <property type="protein sequence ID" value="KAI0510514.1"/>
    <property type="molecule type" value="Genomic_DNA"/>
</dbReference>
<proteinExistence type="predicted"/>
<dbReference type="PANTHER" id="PTHR47094">
    <property type="entry name" value="ELFLESS, ISOFORM B"/>
    <property type="match status" value="1"/>
</dbReference>
<dbReference type="GO" id="GO:0032183">
    <property type="term" value="F:SUMO binding"/>
    <property type="evidence" value="ECO:0007669"/>
    <property type="project" value="TreeGrafter"/>
</dbReference>
<evidence type="ECO:0000256" key="4">
    <source>
        <dbReference type="PROSITE-ProRule" id="PRU00175"/>
    </source>
</evidence>
<dbReference type="GO" id="GO:0006511">
    <property type="term" value="P:ubiquitin-dependent protein catabolic process"/>
    <property type="evidence" value="ECO:0007669"/>
    <property type="project" value="TreeGrafter"/>
</dbReference>
<evidence type="ECO:0000259" key="5">
    <source>
        <dbReference type="PROSITE" id="PS50089"/>
    </source>
</evidence>
<dbReference type="OrthoDB" id="6105938at2759"/>
<keyword evidence="2 4" id="KW-0863">Zinc-finger</keyword>
<dbReference type="InterPro" id="IPR049627">
    <property type="entry name" value="SLX8"/>
</dbReference>
<sequence>MVLNVDLNDRPAESWQFEDDVAPIDLQHEQITIMGTPGSFLSPIDADAIPDDDVILLPSSAWVSPAKSQSRRKRPVTVVIDEGMETNTWQSGVVEEPVTTLSLSIQKLHTSIPSVHTSIPSGRTIIDCDLNANEKCIPKEIRPNPATWEASAPSKEHNITCPVCLGSLNEPSTTICGHLFCRSCIETAILKQKKCPTCRRKLTKRNFHRVYLP</sequence>
<dbReference type="PANTHER" id="PTHR47094:SF1">
    <property type="entry name" value="RING-TYPE E3 UBIQUITIN TRANSFERASE"/>
    <property type="match status" value="1"/>
</dbReference>